<gene>
    <name evidence="1" type="ORF">ERS852582_02891</name>
</gene>
<evidence type="ECO:0000313" key="2">
    <source>
        <dbReference type="Proteomes" id="UP000095649"/>
    </source>
</evidence>
<proteinExistence type="predicted"/>
<dbReference type="EMBL" id="CYXN01000079">
    <property type="protein sequence ID" value="CUN26816.1"/>
    <property type="molecule type" value="Genomic_DNA"/>
</dbReference>
<sequence length="103" mass="11065">MSVAIQFTQNFLGAEPECGQVCKFVKDFRPDLIGVRTARIEVPCKLVEVSAHLAALSKQSGNSGQSFFSAAGNDDCFLDLDVVDGTADKSGEGEIQEFASEFQ</sequence>
<dbReference type="AlphaFoldDB" id="A0A173VJG7"/>
<reference evidence="1 2" key="1">
    <citation type="submission" date="2015-09" db="EMBL/GenBank/DDBJ databases">
        <authorList>
            <consortium name="Pathogen Informatics"/>
        </authorList>
    </citation>
    <scope>NUCLEOTIDE SEQUENCE [LARGE SCALE GENOMIC DNA]</scope>
    <source>
        <strain evidence="1 2">2789STDY5834970</strain>
    </source>
</reference>
<evidence type="ECO:0000313" key="1">
    <source>
        <dbReference type="EMBL" id="CUN26816.1"/>
    </source>
</evidence>
<accession>A0A173VJG7</accession>
<organism evidence="1 2">
    <name type="scientific">Faecalibacterium prausnitzii</name>
    <dbReference type="NCBI Taxonomy" id="853"/>
    <lineage>
        <taxon>Bacteria</taxon>
        <taxon>Bacillati</taxon>
        <taxon>Bacillota</taxon>
        <taxon>Clostridia</taxon>
        <taxon>Eubacteriales</taxon>
        <taxon>Oscillospiraceae</taxon>
        <taxon>Faecalibacterium</taxon>
    </lineage>
</organism>
<protein>
    <submittedName>
        <fullName evidence="1">Uncharacterized protein</fullName>
    </submittedName>
</protein>
<dbReference type="Proteomes" id="UP000095649">
    <property type="component" value="Unassembled WGS sequence"/>
</dbReference>
<name>A0A173VJG7_9FIRM</name>